<sequence length="154" mass="17938">MPETRAQNVLIDEIIELTGEQTKKKYTRPLRRIAVWNDEHGYVVQLLTNNFKLAASTIAQLYKARWKIEIFFRNIKQLLKIKSFIGTSRNAVETQIWTALSTMLLLCWLKHIAKYKWGLANLVVSLRLNTFTKIELEKWLNEPFTPPPEPAGVI</sequence>
<dbReference type="SUPFAM" id="SSF53098">
    <property type="entry name" value="Ribonuclease H-like"/>
    <property type="match status" value="1"/>
</dbReference>
<name>J9CNZ0_9ZZZZ</name>
<reference evidence="2" key="1">
    <citation type="journal article" date="2012" name="PLoS ONE">
        <title>Gene sets for utilization of primary and secondary nutrition supplies in the distal gut of endangered iberian lynx.</title>
        <authorList>
            <person name="Alcaide M."/>
            <person name="Messina E."/>
            <person name="Richter M."/>
            <person name="Bargiela R."/>
            <person name="Peplies J."/>
            <person name="Huws S.A."/>
            <person name="Newbold C.J."/>
            <person name="Golyshin P.N."/>
            <person name="Simon M.A."/>
            <person name="Lopez G."/>
            <person name="Yakimov M.M."/>
            <person name="Ferrer M."/>
        </authorList>
    </citation>
    <scope>NUCLEOTIDE SEQUENCE</scope>
</reference>
<comment type="caution">
    <text evidence="2">The sequence shown here is derived from an EMBL/GenBank/DDBJ whole genome shotgun (WGS) entry which is preliminary data.</text>
</comment>
<protein>
    <submittedName>
        <fullName evidence="2">Transposase IS4 family protein</fullName>
    </submittedName>
</protein>
<gene>
    <name evidence="2" type="ORF">EVA_10052</name>
</gene>
<dbReference type="GO" id="GO:0003677">
    <property type="term" value="F:DNA binding"/>
    <property type="evidence" value="ECO:0007669"/>
    <property type="project" value="InterPro"/>
</dbReference>
<organism evidence="2">
    <name type="scientific">gut metagenome</name>
    <dbReference type="NCBI Taxonomy" id="749906"/>
    <lineage>
        <taxon>unclassified sequences</taxon>
        <taxon>metagenomes</taxon>
        <taxon>organismal metagenomes</taxon>
    </lineage>
</organism>
<evidence type="ECO:0000259" key="1">
    <source>
        <dbReference type="Pfam" id="PF01609"/>
    </source>
</evidence>
<dbReference type="AlphaFoldDB" id="J9CNZ0"/>
<dbReference type="Pfam" id="PF01609">
    <property type="entry name" value="DDE_Tnp_1"/>
    <property type="match status" value="1"/>
</dbReference>
<dbReference type="PANTHER" id="PTHR33258">
    <property type="entry name" value="TRANSPOSASE INSL FOR INSERTION SEQUENCE ELEMENT IS186A-RELATED"/>
    <property type="match status" value="1"/>
</dbReference>
<dbReference type="PANTHER" id="PTHR33258:SF1">
    <property type="entry name" value="TRANSPOSASE INSL FOR INSERTION SEQUENCE ELEMENT IS186A-RELATED"/>
    <property type="match status" value="1"/>
</dbReference>
<evidence type="ECO:0000313" key="2">
    <source>
        <dbReference type="EMBL" id="EJX01841.1"/>
    </source>
</evidence>
<dbReference type="GO" id="GO:0006313">
    <property type="term" value="P:DNA transposition"/>
    <property type="evidence" value="ECO:0007669"/>
    <property type="project" value="InterPro"/>
</dbReference>
<proteinExistence type="predicted"/>
<dbReference type="InterPro" id="IPR012337">
    <property type="entry name" value="RNaseH-like_sf"/>
</dbReference>
<accession>J9CNZ0</accession>
<dbReference type="InterPro" id="IPR002559">
    <property type="entry name" value="Transposase_11"/>
</dbReference>
<feature type="domain" description="Transposase IS4-like" evidence="1">
    <location>
        <begin position="18"/>
        <end position="102"/>
    </location>
</feature>
<dbReference type="EMBL" id="AMCI01002796">
    <property type="protein sequence ID" value="EJX01841.1"/>
    <property type="molecule type" value="Genomic_DNA"/>
</dbReference>
<dbReference type="GO" id="GO:0004803">
    <property type="term" value="F:transposase activity"/>
    <property type="evidence" value="ECO:0007669"/>
    <property type="project" value="InterPro"/>
</dbReference>